<sequence>MFGRSKQYSMTYSEHIDKVRISYRDFPQAGYVILLSEQTLPELPRKGQVVIIGGVGKRVKIKKRTVRREGKTLHVAFDVLEISNA</sequence>
<protein>
    <submittedName>
        <fullName evidence="1">Uncharacterized protein</fullName>
    </submittedName>
</protein>
<gene>
    <name evidence="1" type="ORF">LCGC14_1646860</name>
</gene>
<organism evidence="1">
    <name type="scientific">marine sediment metagenome</name>
    <dbReference type="NCBI Taxonomy" id="412755"/>
    <lineage>
        <taxon>unclassified sequences</taxon>
        <taxon>metagenomes</taxon>
        <taxon>ecological metagenomes</taxon>
    </lineage>
</organism>
<reference evidence="1" key="1">
    <citation type="journal article" date="2015" name="Nature">
        <title>Complex archaea that bridge the gap between prokaryotes and eukaryotes.</title>
        <authorList>
            <person name="Spang A."/>
            <person name="Saw J.H."/>
            <person name="Jorgensen S.L."/>
            <person name="Zaremba-Niedzwiedzka K."/>
            <person name="Martijn J."/>
            <person name="Lind A.E."/>
            <person name="van Eijk R."/>
            <person name="Schleper C."/>
            <person name="Guy L."/>
            <person name="Ettema T.J."/>
        </authorList>
    </citation>
    <scope>NUCLEOTIDE SEQUENCE</scope>
</reference>
<proteinExistence type="predicted"/>
<comment type="caution">
    <text evidence="1">The sequence shown here is derived from an EMBL/GenBank/DDBJ whole genome shotgun (WGS) entry which is preliminary data.</text>
</comment>
<name>A0A0F9HYQ7_9ZZZZ</name>
<evidence type="ECO:0000313" key="1">
    <source>
        <dbReference type="EMBL" id="KKM20297.1"/>
    </source>
</evidence>
<dbReference type="EMBL" id="LAZR01013796">
    <property type="protein sequence ID" value="KKM20297.1"/>
    <property type="molecule type" value="Genomic_DNA"/>
</dbReference>
<accession>A0A0F9HYQ7</accession>
<dbReference type="AlphaFoldDB" id="A0A0F9HYQ7"/>